<sequence>MKQALCQVEKKIFRIQTAALVDVNSFEKNSKIVRIDDFCREIEDFRSHTCEVMIKEYEAIVPLLGKIESVVAQSETKSHTVLKEMYHFVEMECYNALVQCIVGGMSNLQYILNLSKPLNHTFINKQHHIIL</sequence>
<name>X6N5E6_RETFI</name>
<evidence type="ECO:0000313" key="2">
    <source>
        <dbReference type="Proteomes" id="UP000023152"/>
    </source>
</evidence>
<keyword evidence="2" id="KW-1185">Reference proteome</keyword>
<keyword evidence="1" id="KW-0282">Flagellum</keyword>
<keyword evidence="1" id="KW-0969">Cilium</keyword>
<keyword evidence="1" id="KW-0966">Cell projection</keyword>
<accession>X6N5E6</accession>
<dbReference type="AlphaFoldDB" id="X6N5E6"/>
<reference evidence="1 2" key="1">
    <citation type="journal article" date="2013" name="Curr. Biol.">
        <title>The Genome of the Foraminiferan Reticulomyxa filosa.</title>
        <authorList>
            <person name="Glockner G."/>
            <person name="Hulsmann N."/>
            <person name="Schleicher M."/>
            <person name="Noegel A.A."/>
            <person name="Eichinger L."/>
            <person name="Gallinger C."/>
            <person name="Pawlowski J."/>
            <person name="Sierra R."/>
            <person name="Euteneuer U."/>
            <person name="Pillet L."/>
            <person name="Moustafa A."/>
            <person name="Platzer M."/>
            <person name="Groth M."/>
            <person name="Szafranski K."/>
            <person name="Schliwa M."/>
        </authorList>
    </citation>
    <scope>NUCLEOTIDE SEQUENCE [LARGE SCALE GENOMIC DNA]</scope>
</reference>
<dbReference type="Proteomes" id="UP000023152">
    <property type="component" value="Unassembled WGS sequence"/>
</dbReference>
<evidence type="ECO:0000313" key="1">
    <source>
        <dbReference type="EMBL" id="ETO20532.1"/>
    </source>
</evidence>
<organism evidence="1 2">
    <name type="scientific">Reticulomyxa filosa</name>
    <dbReference type="NCBI Taxonomy" id="46433"/>
    <lineage>
        <taxon>Eukaryota</taxon>
        <taxon>Sar</taxon>
        <taxon>Rhizaria</taxon>
        <taxon>Retaria</taxon>
        <taxon>Foraminifera</taxon>
        <taxon>Monothalamids</taxon>
        <taxon>Reticulomyxidae</taxon>
        <taxon>Reticulomyxa</taxon>
    </lineage>
</organism>
<comment type="caution">
    <text evidence="1">The sequence shown here is derived from an EMBL/GenBank/DDBJ whole genome shotgun (WGS) entry which is preliminary data.</text>
</comment>
<protein>
    <submittedName>
        <fullName evidence="1">Flagellar inner arm dynein 1 heavy chain alpha</fullName>
    </submittedName>
</protein>
<dbReference type="EMBL" id="ASPP01012513">
    <property type="protein sequence ID" value="ETO20532.1"/>
    <property type="molecule type" value="Genomic_DNA"/>
</dbReference>
<gene>
    <name evidence="1" type="ORF">RFI_16684</name>
</gene>
<proteinExistence type="predicted"/>